<gene>
    <name evidence="1" type="ORF">GCM10007877_19580</name>
</gene>
<evidence type="ECO:0000313" key="1">
    <source>
        <dbReference type="EMBL" id="GLS26243.1"/>
    </source>
</evidence>
<name>A0AA37T3P2_9GAMM</name>
<dbReference type="AlphaFoldDB" id="A0AA37T3P2"/>
<comment type="caution">
    <text evidence="1">The sequence shown here is derived from an EMBL/GenBank/DDBJ whole genome shotgun (WGS) entry which is preliminary data.</text>
</comment>
<reference evidence="1 2" key="1">
    <citation type="journal article" date="2014" name="Int. J. Syst. Evol. Microbiol.">
        <title>Complete genome sequence of Corynebacterium casei LMG S-19264T (=DSM 44701T), isolated from a smear-ripened cheese.</title>
        <authorList>
            <consortium name="US DOE Joint Genome Institute (JGI-PGF)"/>
            <person name="Walter F."/>
            <person name="Albersmeier A."/>
            <person name="Kalinowski J."/>
            <person name="Ruckert C."/>
        </authorList>
    </citation>
    <scope>NUCLEOTIDE SEQUENCE [LARGE SCALE GENOMIC DNA]</scope>
    <source>
        <strain evidence="1 2">NBRC 110095</strain>
    </source>
</reference>
<accession>A0AA37T3P2</accession>
<dbReference type="EMBL" id="BSPD01000042">
    <property type="protein sequence ID" value="GLS26243.1"/>
    <property type="molecule type" value="Genomic_DNA"/>
</dbReference>
<keyword evidence="2" id="KW-1185">Reference proteome</keyword>
<protein>
    <submittedName>
        <fullName evidence="1">Uncharacterized protein</fullName>
    </submittedName>
</protein>
<dbReference type="SUPFAM" id="SSF56091">
    <property type="entry name" value="DNA ligase/mRNA capping enzyme, catalytic domain"/>
    <property type="match status" value="1"/>
</dbReference>
<organism evidence="1 2">
    <name type="scientific">Marinibactrum halimedae</name>
    <dbReference type="NCBI Taxonomy" id="1444977"/>
    <lineage>
        <taxon>Bacteria</taxon>
        <taxon>Pseudomonadati</taxon>
        <taxon>Pseudomonadota</taxon>
        <taxon>Gammaproteobacteria</taxon>
        <taxon>Cellvibrionales</taxon>
        <taxon>Cellvibrionaceae</taxon>
        <taxon>Marinibactrum</taxon>
    </lineage>
</organism>
<proteinExistence type="predicted"/>
<sequence length="65" mass="7187">MTSPFIKYPRTQSLSETQFCDDDLALPGGDSWVIEEKMDGTQLGLSFNGRAIYKNGVRSPCAETL</sequence>
<dbReference type="Proteomes" id="UP001156870">
    <property type="component" value="Unassembled WGS sequence"/>
</dbReference>
<evidence type="ECO:0000313" key="2">
    <source>
        <dbReference type="Proteomes" id="UP001156870"/>
    </source>
</evidence>